<evidence type="ECO:0000313" key="25">
    <source>
        <dbReference type="EMBL" id="ADE19873.1"/>
    </source>
</evidence>
<feature type="transmembrane region" description="Helical" evidence="24">
    <location>
        <begin position="118"/>
        <end position="139"/>
    </location>
</feature>
<dbReference type="PANTHER" id="PTHR46382">
    <property type="entry name" value="PHOSPHATIDATE CYTIDYLYLTRANSFERASE"/>
    <property type="match status" value="1"/>
</dbReference>
<dbReference type="PANTHER" id="PTHR46382:SF1">
    <property type="entry name" value="PHOSPHATIDATE CYTIDYLYLTRANSFERASE"/>
    <property type="match status" value="1"/>
</dbReference>
<reference key="2">
    <citation type="submission" date="2010-03" db="EMBL/GenBank/DDBJ databases">
        <authorList>
            <person name="Ma Z."/>
            <person name="Wang X."/>
            <person name="Liu H."/>
        </authorList>
    </citation>
    <scope>NUCLEOTIDE SEQUENCE</scope>
    <source>
        <strain>MP145</strain>
    </source>
</reference>
<comment type="subcellular location">
    <subcellularLocation>
        <location evidence="2">Cell membrane</location>
        <topology evidence="2">Multi-pass membrane protein</topology>
    </subcellularLocation>
</comment>
<organism evidence="25 26">
    <name type="scientific">Mycoplasma crocodyli (strain ATCC 51981 / MP145)</name>
    <dbReference type="NCBI Taxonomy" id="512564"/>
    <lineage>
        <taxon>Bacteria</taxon>
        <taxon>Bacillati</taxon>
        <taxon>Mycoplasmatota</taxon>
        <taxon>Mollicutes</taxon>
        <taxon>Mycoplasmataceae</taxon>
        <taxon>Mycoplasma</taxon>
    </lineage>
</organism>
<reference evidence="25 26" key="3">
    <citation type="journal article" date="2011" name="J. Bacteriol.">
        <title>Genome sequences of Mycoplasma alligatoris A21JP2T and Mycoplasma crocodyli MP145T.</title>
        <authorList>
            <person name="Brown D.R."/>
            <person name="Farmerie W.G."/>
            <person name="May M."/>
            <person name="Benders G.A."/>
            <person name="Durkin A.S."/>
            <person name="Hlavinka K."/>
            <person name="Hostetler J."/>
            <person name="Jackson J."/>
            <person name="Johnson J."/>
            <person name="Miller R.H."/>
            <person name="Paralanov V."/>
            <person name="Radune D."/>
            <person name="Szczypinski B."/>
            <person name="Glass J.I."/>
        </authorList>
    </citation>
    <scope>NUCLEOTIDE SEQUENCE [LARGE SCALE GENOMIC DNA]</scope>
    <source>
        <strain evidence="26">ATCC 51981 / MP145</strain>
    </source>
</reference>
<evidence type="ECO:0000256" key="10">
    <source>
        <dbReference type="ARBA" id="ARBA00022679"/>
    </source>
</evidence>
<protein>
    <recommendedName>
        <fullName evidence="7">Phosphatidate cytidylyltransferase</fullName>
        <ecNumber evidence="6">2.7.7.41</ecNumber>
    </recommendedName>
    <alternativeName>
        <fullName evidence="20">CDP-DAG synthase</fullName>
    </alternativeName>
    <alternativeName>
        <fullName evidence="22">CDP-DG synthase</fullName>
    </alternativeName>
    <alternativeName>
        <fullName evidence="18">CDP-diacylglycerol synthase</fullName>
    </alternativeName>
    <alternativeName>
        <fullName evidence="21">CDP-diglyceride pyrophosphorylase</fullName>
    </alternativeName>
    <alternativeName>
        <fullName evidence="23">CDP-diglyceride synthase</fullName>
    </alternativeName>
    <alternativeName>
        <fullName evidence="19">CTP:phosphatidate cytidylyltransferase</fullName>
    </alternativeName>
</protein>
<dbReference type="Proteomes" id="UP000001845">
    <property type="component" value="Chromosome"/>
</dbReference>
<evidence type="ECO:0000256" key="16">
    <source>
        <dbReference type="ARBA" id="ARBA00023209"/>
    </source>
</evidence>
<evidence type="ECO:0000256" key="8">
    <source>
        <dbReference type="ARBA" id="ARBA00022475"/>
    </source>
</evidence>
<dbReference type="HOGENOM" id="CLU_037294_2_0_14"/>
<comment type="similarity">
    <text evidence="5">Belongs to the CDS family.</text>
</comment>
<keyword evidence="11 24" id="KW-0812">Transmembrane</keyword>
<evidence type="ECO:0000256" key="4">
    <source>
        <dbReference type="ARBA" id="ARBA00005189"/>
    </source>
</evidence>
<dbReference type="AlphaFoldDB" id="D5E4L6"/>
<keyword evidence="15 24" id="KW-0472">Membrane</keyword>
<feature type="transmembrane region" description="Helical" evidence="24">
    <location>
        <begin position="151"/>
        <end position="169"/>
    </location>
</feature>
<dbReference type="EC" id="2.7.7.41" evidence="6"/>
<dbReference type="GO" id="GO:0004605">
    <property type="term" value="F:phosphatidate cytidylyltransferase activity"/>
    <property type="evidence" value="ECO:0007669"/>
    <property type="project" value="UniProtKB-EC"/>
</dbReference>
<evidence type="ECO:0000256" key="7">
    <source>
        <dbReference type="ARBA" id="ARBA00019373"/>
    </source>
</evidence>
<dbReference type="EMBL" id="CP001991">
    <property type="protein sequence ID" value="ADE19873.1"/>
    <property type="molecule type" value="Genomic_DNA"/>
</dbReference>
<feature type="transmembrane region" description="Helical" evidence="24">
    <location>
        <begin position="70"/>
        <end position="95"/>
    </location>
</feature>
<evidence type="ECO:0000256" key="18">
    <source>
        <dbReference type="ARBA" id="ARBA00029893"/>
    </source>
</evidence>
<evidence type="ECO:0000313" key="26">
    <source>
        <dbReference type="Proteomes" id="UP000001845"/>
    </source>
</evidence>
<feature type="transmembrane region" description="Helical" evidence="24">
    <location>
        <begin position="175"/>
        <end position="197"/>
    </location>
</feature>
<sequence length="311" mass="35551">MLNFEKIKNNRIIPAILLAVFFGGFFSFMIIGGNSQGKFGEISRLISYIMLSIIFIYICFELFNSFGLGLYYSLFLSCLCSVAFAFPMITISNFIDYEIDAGTSYGMKNIIELIFRDFWSVIIMFLISLSYFFIKIFTVENVSYKNLTIKATVLFITLYFLMIASKQLIYSSTSAWKYLILFFAVSISCDMFGYFGGKYFGHKFFKNKFAPSISPKKTWEGAISAYLMSFIILSSTIFTLNLFNSNIGIQIFANITLPMFAIMGDLSFSAIKRMNSTKDFSKILLGHGGILDRYDSISFVFFFGFLMYFVA</sequence>
<evidence type="ECO:0000256" key="24">
    <source>
        <dbReference type="SAM" id="Phobius"/>
    </source>
</evidence>
<evidence type="ECO:0000256" key="3">
    <source>
        <dbReference type="ARBA" id="ARBA00005119"/>
    </source>
</evidence>
<evidence type="ECO:0000256" key="14">
    <source>
        <dbReference type="ARBA" id="ARBA00023098"/>
    </source>
</evidence>
<feature type="transmembrane region" description="Helical" evidence="24">
    <location>
        <begin position="12"/>
        <end position="33"/>
    </location>
</feature>
<evidence type="ECO:0000256" key="5">
    <source>
        <dbReference type="ARBA" id="ARBA00010185"/>
    </source>
</evidence>
<evidence type="ECO:0000256" key="20">
    <source>
        <dbReference type="ARBA" id="ARBA00032253"/>
    </source>
</evidence>
<keyword evidence="8" id="KW-1003">Cell membrane</keyword>
<evidence type="ECO:0000256" key="22">
    <source>
        <dbReference type="ARBA" id="ARBA00032743"/>
    </source>
</evidence>
<reference evidence="26" key="1">
    <citation type="submission" date="2010-03" db="EMBL/GenBank/DDBJ databases">
        <title>The complete genome of Mycoplasma crocodyli MP145.</title>
        <authorList>
            <person name="Glass J.I."/>
            <person name="Durkin A.S."/>
            <person name="Hostetler J."/>
            <person name="Jackson J."/>
            <person name="Johnson J."/>
            <person name="May M.A."/>
            <person name="Paralanov V."/>
            <person name="Radune D."/>
            <person name="Szczypinski B."/>
            <person name="Brown D.R."/>
        </authorList>
    </citation>
    <scope>NUCLEOTIDE SEQUENCE [LARGE SCALE GENOMIC DNA]</scope>
    <source>
        <strain evidence="26">ATCC 51981 / MP145</strain>
    </source>
</reference>
<evidence type="ECO:0000256" key="6">
    <source>
        <dbReference type="ARBA" id="ARBA00012487"/>
    </source>
</evidence>
<evidence type="ECO:0000256" key="21">
    <source>
        <dbReference type="ARBA" id="ARBA00032396"/>
    </source>
</evidence>
<dbReference type="GO" id="GO:0016024">
    <property type="term" value="P:CDP-diacylglycerol biosynthetic process"/>
    <property type="evidence" value="ECO:0007669"/>
    <property type="project" value="TreeGrafter"/>
</dbReference>
<keyword evidence="12 25" id="KW-0548">Nucleotidyltransferase</keyword>
<dbReference type="eggNOG" id="COG4589">
    <property type="taxonomic scope" value="Bacteria"/>
</dbReference>
<comment type="pathway">
    <text evidence="3">Phospholipid metabolism; CDP-diacylglycerol biosynthesis; CDP-diacylglycerol from sn-glycerol 3-phosphate: step 3/3.</text>
</comment>
<evidence type="ECO:0000256" key="17">
    <source>
        <dbReference type="ARBA" id="ARBA00023264"/>
    </source>
</evidence>
<comment type="catalytic activity">
    <reaction evidence="1">
        <text>a 1,2-diacyl-sn-glycero-3-phosphate + CTP + H(+) = a CDP-1,2-diacyl-sn-glycerol + diphosphate</text>
        <dbReference type="Rhea" id="RHEA:16229"/>
        <dbReference type="ChEBI" id="CHEBI:15378"/>
        <dbReference type="ChEBI" id="CHEBI:33019"/>
        <dbReference type="ChEBI" id="CHEBI:37563"/>
        <dbReference type="ChEBI" id="CHEBI:58332"/>
        <dbReference type="ChEBI" id="CHEBI:58608"/>
        <dbReference type="EC" id="2.7.7.41"/>
    </reaction>
</comment>
<dbReference type="Pfam" id="PF01148">
    <property type="entry name" value="CTP_transf_1"/>
    <property type="match status" value="1"/>
</dbReference>
<dbReference type="KEGG" id="mcd:MCRO_0025"/>
<evidence type="ECO:0000256" key="1">
    <source>
        <dbReference type="ARBA" id="ARBA00001698"/>
    </source>
</evidence>
<feature type="transmembrane region" description="Helical" evidence="24">
    <location>
        <begin position="218"/>
        <end position="243"/>
    </location>
</feature>
<evidence type="ECO:0000256" key="2">
    <source>
        <dbReference type="ARBA" id="ARBA00004651"/>
    </source>
</evidence>
<evidence type="ECO:0000256" key="19">
    <source>
        <dbReference type="ARBA" id="ARBA00031825"/>
    </source>
</evidence>
<feature type="transmembrane region" description="Helical" evidence="24">
    <location>
        <begin position="291"/>
        <end position="310"/>
    </location>
</feature>
<gene>
    <name evidence="25" type="primary">cdsA</name>
    <name evidence="25" type="ordered locus">MCRO_0025</name>
</gene>
<evidence type="ECO:0000256" key="12">
    <source>
        <dbReference type="ARBA" id="ARBA00022695"/>
    </source>
</evidence>
<evidence type="ECO:0000256" key="23">
    <source>
        <dbReference type="ARBA" id="ARBA00033406"/>
    </source>
</evidence>
<dbReference type="OrthoDB" id="9799199at2"/>
<evidence type="ECO:0000256" key="9">
    <source>
        <dbReference type="ARBA" id="ARBA00022516"/>
    </source>
</evidence>
<keyword evidence="26" id="KW-1185">Reference proteome</keyword>
<evidence type="ECO:0000256" key="15">
    <source>
        <dbReference type="ARBA" id="ARBA00023136"/>
    </source>
</evidence>
<proteinExistence type="inferred from homology"/>
<keyword evidence="10 25" id="KW-0808">Transferase</keyword>
<keyword evidence="13 24" id="KW-1133">Transmembrane helix</keyword>
<comment type="pathway">
    <text evidence="4">Lipid metabolism.</text>
</comment>
<evidence type="ECO:0000256" key="13">
    <source>
        <dbReference type="ARBA" id="ARBA00022989"/>
    </source>
</evidence>
<dbReference type="GO" id="GO:0005886">
    <property type="term" value="C:plasma membrane"/>
    <property type="evidence" value="ECO:0007669"/>
    <property type="project" value="UniProtKB-SubCell"/>
</dbReference>
<keyword evidence="16" id="KW-0594">Phospholipid biosynthesis</keyword>
<name>D5E4L6_MYCCM</name>
<feature type="transmembrane region" description="Helical" evidence="24">
    <location>
        <begin position="45"/>
        <end position="63"/>
    </location>
</feature>
<dbReference type="STRING" id="512564.MCRO_0025"/>
<accession>D5E4L6</accession>
<feature type="transmembrane region" description="Helical" evidence="24">
    <location>
        <begin position="249"/>
        <end position="271"/>
    </location>
</feature>
<evidence type="ECO:0000256" key="11">
    <source>
        <dbReference type="ARBA" id="ARBA00022692"/>
    </source>
</evidence>
<keyword evidence="9" id="KW-0444">Lipid biosynthesis</keyword>
<keyword evidence="14" id="KW-0443">Lipid metabolism</keyword>
<keyword evidence="17" id="KW-1208">Phospholipid metabolism</keyword>
<dbReference type="RefSeq" id="WP_013054649.1">
    <property type="nucleotide sequence ID" value="NC_014014.1"/>
</dbReference>